<dbReference type="AlphaFoldDB" id="A0A839QXU3"/>
<dbReference type="EMBL" id="JACHWP010000009">
    <property type="protein sequence ID" value="MBB3023660.1"/>
    <property type="molecule type" value="Genomic_DNA"/>
</dbReference>
<evidence type="ECO:0000313" key="5">
    <source>
        <dbReference type="EMBL" id="MBB3023660.1"/>
    </source>
</evidence>
<evidence type="ECO:0000256" key="1">
    <source>
        <dbReference type="ARBA" id="ARBA00022729"/>
    </source>
</evidence>
<feature type="transmembrane region" description="Helical" evidence="3">
    <location>
        <begin position="12"/>
        <end position="36"/>
    </location>
</feature>
<evidence type="ECO:0000256" key="3">
    <source>
        <dbReference type="SAM" id="Phobius"/>
    </source>
</evidence>
<dbReference type="InterPro" id="IPR015943">
    <property type="entry name" value="WD40/YVTN_repeat-like_dom_sf"/>
</dbReference>
<feature type="compositionally biased region" description="Low complexity" evidence="2">
    <location>
        <begin position="38"/>
        <end position="52"/>
    </location>
</feature>
<keyword evidence="3" id="KW-1133">Transmembrane helix</keyword>
<dbReference type="InterPro" id="IPR051200">
    <property type="entry name" value="Host-pathogen_enzymatic-act"/>
</dbReference>
<organism evidence="5 6">
    <name type="scientific">Helcobacillus massiliensis</name>
    <dbReference type="NCBI Taxonomy" id="521392"/>
    <lineage>
        <taxon>Bacteria</taxon>
        <taxon>Bacillati</taxon>
        <taxon>Actinomycetota</taxon>
        <taxon>Actinomycetes</taxon>
        <taxon>Micrococcales</taxon>
        <taxon>Dermabacteraceae</taxon>
        <taxon>Helcobacillus</taxon>
    </lineage>
</organism>
<accession>A0A839QXU3</accession>
<feature type="domain" description="YNCE-like beta-propeller" evidence="4">
    <location>
        <begin position="199"/>
        <end position="342"/>
    </location>
</feature>
<evidence type="ECO:0000259" key="4">
    <source>
        <dbReference type="Pfam" id="PF21783"/>
    </source>
</evidence>
<comment type="caution">
    <text evidence="5">The sequence shown here is derived from an EMBL/GenBank/DDBJ whole genome shotgun (WGS) entry which is preliminary data.</text>
</comment>
<dbReference type="SUPFAM" id="SSF51004">
    <property type="entry name" value="C-terminal (heme d1) domain of cytochrome cd1-nitrite reductase"/>
    <property type="match status" value="1"/>
</dbReference>
<dbReference type="PANTHER" id="PTHR47197">
    <property type="entry name" value="PROTEIN NIRF"/>
    <property type="match status" value="1"/>
</dbReference>
<keyword evidence="1" id="KW-0732">Signal</keyword>
<dbReference type="Pfam" id="PF21783">
    <property type="entry name" value="YNCE"/>
    <property type="match status" value="1"/>
</dbReference>
<feature type="region of interest" description="Disordered" evidence="2">
    <location>
        <begin position="403"/>
        <end position="429"/>
    </location>
</feature>
<dbReference type="Proteomes" id="UP000568050">
    <property type="component" value="Unassembled WGS sequence"/>
</dbReference>
<name>A0A839QXU3_9MICO</name>
<reference evidence="5 6" key="1">
    <citation type="submission" date="2020-08" db="EMBL/GenBank/DDBJ databases">
        <title>Sequencing the genomes of 1000 actinobacteria strains.</title>
        <authorList>
            <person name="Klenk H.-P."/>
        </authorList>
    </citation>
    <scope>NUCLEOTIDE SEQUENCE [LARGE SCALE GENOMIC DNA]</scope>
    <source>
        <strain evidence="5 6">DSM 23040</strain>
    </source>
</reference>
<keyword evidence="6" id="KW-1185">Reference proteome</keyword>
<evidence type="ECO:0000256" key="2">
    <source>
        <dbReference type="SAM" id="MobiDB-lite"/>
    </source>
</evidence>
<feature type="compositionally biased region" description="Acidic residues" evidence="2">
    <location>
        <begin position="403"/>
        <end position="415"/>
    </location>
</feature>
<protein>
    <submittedName>
        <fullName evidence="5">YVTN family beta-propeller protein</fullName>
    </submittedName>
</protein>
<sequence>MTDSSQHRGRFRLPAALLGILTVAAVIALAIIQPWAPSPTKSPAAPAATDSTDGLGSAADPPPVMPDEPAATTRMGERERLFGDITPKSITSNRRGTLLASNMMYSHSITVFDAETRTSRDLSDSVDLTELGVDGFPGITKGAPVESAWTADGRYAYVSQYTLYGEGAGRAGNDKCLDREQIRNSVLLRYDTEKHAWDQAIEVGRVPKYVEISPDGRTALVSNWCDSTISVVDLERGEETAQIPVDAAPRGIVILPDNRTAYATAMYADELYRLDIESGTSEFVMKTGRKPRHLTLSPDDSRMYLTLSGADRLLALDPATGEVVDETRTGREPRSMTISADGTALYVVNYYENTVSKFDAATLEELQREPVGTRPIGVAYEQTTGTVWVANYAGSVDVFDDTLSAEETEETEEADGDRASDAPASDGGR</sequence>
<proteinExistence type="predicted"/>
<dbReference type="RefSeq" id="WP_183377011.1">
    <property type="nucleotide sequence ID" value="NZ_CBCSFZ010000026.1"/>
</dbReference>
<feature type="region of interest" description="Disordered" evidence="2">
    <location>
        <begin position="38"/>
        <end position="78"/>
    </location>
</feature>
<gene>
    <name evidence="5" type="ORF">FHX50_001957</name>
</gene>
<dbReference type="InterPro" id="IPR011048">
    <property type="entry name" value="Haem_d1_sf"/>
</dbReference>
<dbReference type="Gene3D" id="2.130.10.10">
    <property type="entry name" value="YVTN repeat-like/Quinoprotein amine dehydrogenase"/>
    <property type="match status" value="1"/>
</dbReference>
<keyword evidence="3" id="KW-0472">Membrane</keyword>
<dbReference type="PANTHER" id="PTHR47197:SF3">
    <property type="entry name" value="DIHYDRO-HEME D1 DEHYDROGENASE"/>
    <property type="match status" value="1"/>
</dbReference>
<dbReference type="InterPro" id="IPR048433">
    <property type="entry name" value="YNCE-like_beta-prop"/>
</dbReference>
<keyword evidence="3" id="KW-0812">Transmembrane</keyword>
<evidence type="ECO:0000313" key="6">
    <source>
        <dbReference type="Proteomes" id="UP000568050"/>
    </source>
</evidence>